<evidence type="ECO:0000256" key="1">
    <source>
        <dbReference type="SAM" id="Coils"/>
    </source>
</evidence>
<dbReference type="RefSeq" id="WP_115012088.1">
    <property type="nucleotide sequence ID" value="NZ_UGHV01000001.1"/>
</dbReference>
<gene>
    <name evidence="2" type="ORF">NCTC12410_01727</name>
</gene>
<sequence>MIDYSTYSERKLQGELNATRAAISKLQSQKVKLDKKIEKTTQKENAIKQALTQRLMPNDETINALNNATSIGVFDTFDEAKKALMSDD</sequence>
<feature type="coiled-coil region" evidence="1">
    <location>
        <begin position="9"/>
        <end position="43"/>
    </location>
</feature>
<dbReference type="EMBL" id="UGHV01000001">
    <property type="protein sequence ID" value="STO97886.1"/>
    <property type="molecule type" value="Genomic_DNA"/>
</dbReference>
<evidence type="ECO:0000313" key="3">
    <source>
        <dbReference type="Proteomes" id="UP000254841"/>
    </source>
</evidence>
<dbReference type="OrthoDB" id="5325404at2"/>
<dbReference type="AlphaFoldDB" id="A0A377J7S9"/>
<proteinExistence type="predicted"/>
<accession>A0A377J7S9</accession>
<organism evidence="2 3">
    <name type="scientific">Helicobacter canis</name>
    <dbReference type="NCBI Taxonomy" id="29419"/>
    <lineage>
        <taxon>Bacteria</taxon>
        <taxon>Pseudomonadati</taxon>
        <taxon>Campylobacterota</taxon>
        <taxon>Epsilonproteobacteria</taxon>
        <taxon>Campylobacterales</taxon>
        <taxon>Helicobacteraceae</taxon>
        <taxon>Helicobacter</taxon>
    </lineage>
</organism>
<name>A0A377J7S9_9HELI</name>
<keyword evidence="1" id="KW-0175">Coiled coil</keyword>
<evidence type="ECO:0000313" key="2">
    <source>
        <dbReference type="EMBL" id="STO97886.1"/>
    </source>
</evidence>
<reference evidence="2 3" key="1">
    <citation type="submission" date="2018-06" db="EMBL/GenBank/DDBJ databases">
        <authorList>
            <consortium name="Pathogen Informatics"/>
            <person name="Doyle S."/>
        </authorList>
    </citation>
    <scope>NUCLEOTIDE SEQUENCE [LARGE SCALE GENOMIC DNA]</scope>
    <source>
        <strain evidence="2 3">NCTC12410</strain>
    </source>
</reference>
<dbReference type="Proteomes" id="UP000254841">
    <property type="component" value="Unassembled WGS sequence"/>
</dbReference>
<protein>
    <submittedName>
        <fullName evidence="2">Uncharacterized protein</fullName>
    </submittedName>
</protein>